<comment type="function">
    <text evidence="3">Catalyzes the transfer of the phosphoribosyl group of 5-phosphorylribose-1-pyrophosphate (PRPP) to anthranilate to yield N-(5'-phosphoribosyl)-anthranilate (PRA).</text>
</comment>
<evidence type="ECO:0000313" key="6">
    <source>
        <dbReference type="EMBL" id="MDN5199826.1"/>
    </source>
</evidence>
<protein>
    <recommendedName>
        <fullName evidence="3">Anthranilate phosphoribosyltransferase</fullName>
        <ecNumber evidence="3">2.4.2.18</ecNumber>
    </recommendedName>
</protein>
<feature type="binding site" evidence="3">
    <location>
        <position position="91"/>
    </location>
    <ligand>
        <name>Mg(2+)</name>
        <dbReference type="ChEBI" id="CHEBI:18420"/>
        <label>1</label>
    </ligand>
</feature>
<evidence type="ECO:0000259" key="5">
    <source>
        <dbReference type="Pfam" id="PF02885"/>
    </source>
</evidence>
<dbReference type="PANTHER" id="PTHR43285:SF2">
    <property type="entry name" value="ANTHRANILATE PHOSPHORIBOSYLTRANSFERASE"/>
    <property type="match status" value="1"/>
</dbReference>
<dbReference type="RefSeq" id="WP_346749858.1">
    <property type="nucleotide sequence ID" value="NZ_JAUJEA010000001.1"/>
</dbReference>
<reference evidence="6" key="1">
    <citation type="submission" date="2023-06" db="EMBL/GenBank/DDBJ databases">
        <title>Genomic of Parafulvivirga corallium.</title>
        <authorList>
            <person name="Wang G."/>
        </authorList>
    </citation>
    <scope>NUCLEOTIDE SEQUENCE</scope>
    <source>
        <strain evidence="6">BMA10</strain>
    </source>
</reference>
<dbReference type="Gene3D" id="3.40.1030.10">
    <property type="entry name" value="Nucleoside phosphorylase/phosphoribosyltransferase catalytic domain"/>
    <property type="match status" value="1"/>
</dbReference>
<gene>
    <name evidence="3 6" type="primary">trpD</name>
    <name evidence="6" type="ORF">QQ008_00590</name>
</gene>
<dbReference type="SUPFAM" id="SSF47648">
    <property type="entry name" value="Nucleoside phosphorylase/phosphoribosyltransferase N-terminal domain"/>
    <property type="match status" value="1"/>
</dbReference>
<comment type="catalytic activity">
    <reaction evidence="3">
        <text>N-(5-phospho-beta-D-ribosyl)anthranilate + diphosphate = 5-phospho-alpha-D-ribose 1-diphosphate + anthranilate</text>
        <dbReference type="Rhea" id="RHEA:11768"/>
        <dbReference type="ChEBI" id="CHEBI:16567"/>
        <dbReference type="ChEBI" id="CHEBI:18277"/>
        <dbReference type="ChEBI" id="CHEBI:33019"/>
        <dbReference type="ChEBI" id="CHEBI:58017"/>
        <dbReference type="EC" id="2.4.2.18"/>
    </reaction>
</comment>
<keyword evidence="3" id="KW-0028">Amino-acid biosynthesis</keyword>
<keyword evidence="3" id="KW-0479">Metal-binding</keyword>
<evidence type="ECO:0000256" key="1">
    <source>
        <dbReference type="ARBA" id="ARBA00022676"/>
    </source>
</evidence>
<dbReference type="Proteomes" id="UP001172082">
    <property type="component" value="Unassembled WGS sequence"/>
</dbReference>
<organism evidence="6 7">
    <name type="scientific">Splendidivirga corallicola</name>
    <dbReference type="NCBI Taxonomy" id="3051826"/>
    <lineage>
        <taxon>Bacteria</taxon>
        <taxon>Pseudomonadati</taxon>
        <taxon>Bacteroidota</taxon>
        <taxon>Cytophagia</taxon>
        <taxon>Cytophagales</taxon>
        <taxon>Splendidivirgaceae</taxon>
        <taxon>Splendidivirga</taxon>
    </lineage>
</organism>
<dbReference type="InterPro" id="IPR000312">
    <property type="entry name" value="Glycosyl_Trfase_fam3"/>
</dbReference>
<name>A0ABT8KGI0_9BACT</name>
<proteinExistence type="inferred from homology"/>
<dbReference type="InterPro" id="IPR005940">
    <property type="entry name" value="Anthranilate_Pribosyl_Tfrase"/>
</dbReference>
<sequence length="328" mass="35932">MKAVLNNLFEYKSLDKKQSKEILMNLAQGQYNNSQVAAFLTVYLMRSITVEELEGFRDAMLELCIPLEIEEYDAIDLCGTGGDAKNTFNISTLSSFVVAGAGQRVAKHGNNGVSSVCGSSNLLAHFGYEFTNDKDKLKKSIEEAGICFLHAPLFHPAMKNVAPIRMELGVKTFFNMLGPIVNPSFPKKQLVGVFSLELARLYAYLHQKTDKKFVVLHSLDGYDEVSLTGAFKMISNGHEKILQPQDLGLNRWAPEELYGGETVEESARIFTNILNGEGTKAQKEVVVANAGLAIHCGKGLSLEDSLAAARESLESGKALATFKKLISN</sequence>
<keyword evidence="3" id="KW-0057">Aromatic amino acid biosynthesis</keyword>
<feature type="binding site" evidence="3">
    <location>
        <position position="224"/>
    </location>
    <ligand>
        <name>Mg(2+)</name>
        <dbReference type="ChEBI" id="CHEBI:18420"/>
        <label>1</label>
    </ligand>
</feature>
<keyword evidence="3" id="KW-0460">Magnesium</keyword>
<dbReference type="InterPro" id="IPR036320">
    <property type="entry name" value="Glycosyl_Trfase_fam3_N_dom_sf"/>
</dbReference>
<feature type="binding site" evidence="3">
    <location>
        <position position="79"/>
    </location>
    <ligand>
        <name>5-phospho-alpha-D-ribose 1-diphosphate</name>
        <dbReference type="ChEBI" id="CHEBI:58017"/>
    </ligand>
</feature>
<feature type="binding site" evidence="3">
    <location>
        <position position="119"/>
    </location>
    <ligand>
        <name>5-phospho-alpha-D-ribose 1-diphosphate</name>
        <dbReference type="ChEBI" id="CHEBI:58017"/>
    </ligand>
</feature>
<feature type="binding site" evidence="3">
    <location>
        <position position="165"/>
    </location>
    <ligand>
        <name>anthranilate</name>
        <dbReference type="ChEBI" id="CHEBI:16567"/>
        <label>2</label>
    </ligand>
</feature>
<keyword evidence="3" id="KW-0822">Tryptophan biosynthesis</keyword>
<comment type="pathway">
    <text evidence="3">Amino-acid biosynthesis; L-tryptophan biosynthesis; L-tryptophan from chorismate: step 2/5.</text>
</comment>
<keyword evidence="7" id="KW-1185">Reference proteome</keyword>
<feature type="binding site" evidence="3">
    <location>
        <position position="110"/>
    </location>
    <ligand>
        <name>anthranilate</name>
        <dbReference type="ChEBI" id="CHEBI:16567"/>
        <label>1</label>
    </ligand>
</feature>
<feature type="binding site" evidence="3">
    <location>
        <begin position="82"/>
        <end position="83"/>
    </location>
    <ligand>
        <name>5-phospho-alpha-D-ribose 1-diphosphate</name>
        <dbReference type="ChEBI" id="CHEBI:58017"/>
    </ligand>
</feature>
<feature type="binding site" evidence="3">
    <location>
        <position position="79"/>
    </location>
    <ligand>
        <name>anthranilate</name>
        <dbReference type="ChEBI" id="CHEBI:16567"/>
        <label>1</label>
    </ligand>
</feature>
<dbReference type="EC" id="2.4.2.18" evidence="3"/>
<evidence type="ECO:0000256" key="3">
    <source>
        <dbReference type="HAMAP-Rule" id="MF_00211"/>
    </source>
</evidence>
<dbReference type="EMBL" id="JAUJEA010000001">
    <property type="protein sequence ID" value="MDN5199826.1"/>
    <property type="molecule type" value="Genomic_DNA"/>
</dbReference>
<comment type="caution">
    <text evidence="3">Lacks conserved residue(s) required for the propagation of feature annotation.</text>
</comment>
<accession>A0ABT8KGI0</accession>
<keyword evidence="1 3" id="KW-0328">Glycosyltransferase</keyword>
<feature type="binding site" evidence="3">
    <location>
        <position position="224"/>
    </location>
    <ligand>
        <name>Mg(2+)</name>
        <dbReference type="ChEBI" id="CHEBI:18420"/>
        <label>2</label>
    </ligand>
</feature>
<dbReference type="NCBIfam" id="TIGR01245">
    <property type="entry name" value="trpD"/>
    <property type="match status" value="1"/>
</dbReference>
<feature type="binding site" evidence="3">
    <location>
        <position position="223"/>
    </location>
    <ligand>
        <name>Mg(2+)</name>
        <dbReference type="ChEBI" id="CHEBI:18420"/>
        <label>2</label>
    </ligand>
</feature>
<feature type="binding site" evidence="3">
    <location>
        <begin position="107"/>
        <end position="115"/>
    </location>
    <ligand>
        <name>5-phospho-alpha-D-ribose 1-diphosphate</name>
        <dbReference type="ChEBI" id="CHEBI:58017"/>
    </ligand>
</feature>
<comment type="caution">
    <text evidence="6">The sequence shown here is derived from an EMBL/GenBank/DDBJ whole genome shotgun (WGS) entry which is preliminary data.</text>
</comment>
<evidence type="ECO:0000313" key="7">
    <source>
        <dbReference type="Proteomes" id="UP001172082"/>
    </source>
</evidence>
<dbReference type="Pfam" id="PF02885">
    <property type="entry name" value="Glycos_trans_3N"/>
    <property type="match status" value="1"/>
</dbReference>
<comment type="similarity">
    <text evidence="3">Belongs to the anthranilate phosphoribosyltransferase family.</text>
</comment>
<evidence type="ECO:0000259" key="4">
    <source>
        <dbReference type="Pfam" id="PF00591"/>
    </source>
</evidence>
<comment type="cofactor">
    <cofactor evidence="3">
        <name>Mg(2+)</name>
        <dbReference type="ChEBI" id="CHEBI:18420"/>
    </cofactor>
    <text evidence="3">Binds 2 magnesium ions per monomer.</text>
</comment>
<dbReference type="HAMAP" id="MF_00211">
    <property type="entry name" value="TrpD"/>
    <property type="match status" value="1"/>
</dbReference>
<dbReference type="Pfam" id="PF00591">
    <property type="entry name" value="Glycos_transf_3"/>
    <property type="match status" value="1"/>
</dbReference>
<feature type="binding site" evidence="3">
    <location>
        <begin position="89"/>
        <end position="92"/>
    </location>
    <ligand>
        <name>5-phospho-alpha-D-ribose 1-diphosphate</name>
        <dbReference type="ChEBI" id="CHEBI:58017"/>
    </ligand>
</feature>
<feature type="domain" description="Glycosyl transferase family 3 N-terminal" evidence="5">
    <location>
        <begin position="3"/>
        <end position="63"/>
    </location>
</feature>
<keyword evidence="2 3" id="KW-0808">Transferase</keyword>
<dbReference type="InterPro" id="IPR017459">
    <property type="entry name" value="Glycosyl_Trfase_fam3_N_dom"/>
</dbReference>
<dbReference type="GO" id="GO:0004048">
    <property type="term" value="F:anthranilate phosphoribosyltransferase activity"/>
    <property type="evidence" value="ECO:0007669"/>
    <property type="project" value="UniProtKB-EC"/>
</dbReference>
<dbReference type="Gene3D" id="1.20.970.10">
    <property type="entry name" value="Transferase, Pyrimidine Nucleoside Phosphorylase, Chain C"/>
    <property type="match status" value="1"/>
</dbReference>
<evidence type="ECO:0000256" key="2">
    <source>
        <dbReference type="ARBA" id="ARBA00022679"/>
    </source>
</evidence>
<feature type="binding site" evidence="3">
    <location>
        <position position="87"/>
    </location>
    <ligand>
        <name>5-phospho-alpha-D-ribose 1-diphosphate</name>
        <dbReference type="ChEBI" id="CHEBI:58017"/>
    </ligand>
</feature>
<feature type="domain" description="Glycosyl transferase family 3" evidence="4">
    <location>
        <begin position="72"/>
        <end position="319"/>
    </location>
</feature>
<dbReference type="PANTHER" id="PTHR43285">
    <property type="entry name" value="ANTHRANILATE PHOSPHORIBOSYLTRANSFERASE"/>
    <property type="match status" value="1"/>
</dbReference>
<comment type="subunit">
    <text evidence="3">Homodimer.</text>
</comment>
<dbReference type="InterPro" id="IPR035902">
    <property type="entry name" value="Nuc_phospho_transferase"/>
</dbReference>
<dbReference type="SUPFAM" id="SSF52418">
    <property type="entry name" value="Nucleoside phosphorylase/phosphoribosyltransferase catalytic domain"/>
    <property type="match status" value="1"/>
</dbReference>